<dbReference type="InterPro" id="IPR004113">
    <property type="entry name" value="FAD-bd_oxidored_4_C"/>
</dbReference>
<protein>
    <submittedName>
        <fullName evidence="6">Glycolate oxidase</fullName>
    </submittedName>
</protein>
<dbReference type="GO" id="GO:0050660">
    <property type="term" value="F:flavin adenine dinucleotide binding"/>
    <property type="evidence" value="ECO:0007669"/>
    <property type="project" value="InterPro"/>
</dbReference>
<keyword evidence="3" id="KW-0274">FAD</keyword>
<keyword evidence="2" id="KW-0285">Flavoprotein</keyword>
<accession>T0M366</accession>
<dbReference type="HOGENOM" id="CLU_2793836_0_0_1"/>
<organism evidence="6 7">
    <name type="scientific">Colletotrichum gloeosporioides (strain Cg-14)</name>
    <name type="common">Anthracnose fungus</name>
    <name type="synonym">Glomerella cingulata</name>
    <dbReference type="NCBI Taxonomy" id="1237896"/>
    <lineage>
        <taxon>Eukaryota</taxon>
        <taxon>Fungi</taxon>
        <taxon>Dikarya</taxon>
        <taxon>Ascomycota</taxon>
        <taxon>Pezizomycotina</taxon>
        <taxon>Sordariomycetes</taxon>
        <taxon>Hypocreomycetidae</taxon>
        <taxon>Glomerellales</taxon>
        <taxon>Glomerellaceae</taxon>
        <taxon>Colletotrichum</taxon>
        <taxon>Colletotrichum gloeosporioides species complex</taxon>
    </lineage>
</organism>
<evidence type="ECO:0000313" key="7">
    <source>
        <dbReference type="Proteomes" id="UP000015530"/>
    </source>
</evidence>
<dbReference type="STRING" id="1237896.T0M366"/>
<evidence type="ECO:0000256" key="1">
    <source>
        <dbReference type="ARBA" id="ARBA00001974"/>
    </source>
</evidence>
<dbReference type="SUPFAM" id="SSF55103">
    <property type="entry name" value="FAD-linked oxidases, C-terminal domain"/>
    <property type="match status" value="1"/>
</dbReference>
<dbReference type="EMBL" id="AMYD01000981">
    <property type="protein sequence ID" value="EQB55220.1"/>
    <property type="molecule type" value="Genomic_DNA"/>
</dbReference>
<sequence>MYDAKNEEHVQRVENCVLKMMDRAVKLGGTVLGEHGIGIGKKKECLLNELGVNTTALMKALKSSVDPK</sequence>
<dbReference type="InterPro" id="IPR016164">
    <property type="entry name" value="FAD-linked_Oxase-like_C"/>
</dbReference>
<comment type="caution">
    <text evidence="6">The sequence shown here is derived from an EMBL/GenBank/DDBJ whole genome shotgun (WGS) entry which is preliminary data.</text>
</comment>
<dbReference type="GO" id="GO:0008720">
    <property type="term" value="F:D-lactate dehydrogenase (NAD+) activity"/>
    <property type="evidence" value="ECO:0007669"/>
    <property type="project" value="TreeGrafter"/>
</dbReference>
<dbReference type="AlphaFoldDB" id="T0M366"/>
<name>T0M366_COLGC</name>
<dbReference type="Proteomes" id="UP000015530">
    <property type="component" value="Unassembled WGS sequence"/>
</dbReference>
<dbReference type="PANTHER" id="PTHR11748">
    <property type="entry name" value="D-LACTATE DEHYDROGENASE"/>
    <property type="match status" value="1"/>
</dbReference>
<dbReference type="PANTHER" id="PTHR11748:SF83">
    <property type="entry name" value="DEHYDROGENASE (CYTOCHROME), PUTATIVE (AFU_ORTHOLOGUE AFUA_1G17520)-RELATED"/>
    <property type="match status" value="1"/>
</dbReference>
<dbReference type="GO" id="GO:1903457">
    <property type="term" value="P:lactate catabolic process"/>
    <property type="evidence" value="ECO:0007669"/>
    <property type="project" value="TreeGrafter"/>
</dbReference>
<evidence type="ECO:0000313" key="6">
    <source>
        <dbReference type="EMBL" id="EQB55220.1"/>
    </source>
</evidence>
<evidence type="ECO:0000256" key="2">
    <source>
        <dbReference type="ARBA" id="ARBA00022630"/>
    </source>
</evidence>
<evidence type="ECO:0000256" key="3">
    <source>
        <dbReference type="ARBA" id="ARBA00022827"/>
    </source>
</evidence>
<proteinExistence type="predicted"/>
<reference evidence="7" key="1">
    <citation type="journal article" date="2013" name="Mol. Plant Microbe Interact.">
        <title>Global aspects of pacC regulation of pathogenicity genes in Colletotrichum gloeosporioides as revealed by transcriptome analysis.</title>
        <authorList>
            <person name="Alkan N."/>
            <person name="Meng X."/>
            <person name="Friedlander G."/>
            <person name="Reuveni E."/>
            <person name="Sukno S."/>
            <person name="Sherman A."/>
            <person name="Thon M."/>
            <person name="Fluhr R."/>
            <person name="Prusky D."/>
        </authorList>
    </citation>
    <scope>NUCLEOTIDE SEQUENCE [LARGE SCALE GENOMIC DNA]</scope>
    <source>
        <strain evidence="7">Cg-14</strain>
    </source>
</reference>
<dbReference type="GO" id="GO:0004458">
    <property type="term" value="F:D-lactate dehydrogenase (cytochrome) activity"/>
    <property type="evidence" value="ECO:0007669"/>
    <property type="project" value="TreeGrafter"/>
</dbReference>
<comment type="cofactor">
    <cofactor evidence="1">
        <name>FAD</name>
        <dbReference type="ChEBI" id="CHEBI:57692"/>
    </cofactor>
</comment>
<gene>
    <name evidence="6" type="ORF">CGLO_04873</name>
</gene>
<feature type="domain" description="FAD-binding oxidoreductase/transferase type 4 C-terminal" evidence="5">
    <location>
        <begin position="1"/>
        <end position="68"/>
    </location>
</feature>
<dbReference type="GO" id="GO:0005739">
    <property type="term" value="C:mitochondrion"/>
    <property type="evidence" value="ECO:0007669"/>
    <property type="project" value="TreeGrafter"/>
</dbReference>
<dbReference type="Pfam" id="PF02913">
    <property type="entry name" value="FAD-oxidase_C"/>
    <property type="match status" value="1"/>
</dbReference>
<evidence type="ECO:0000259" key="5">
    <source>
        <dbReference type="Pfam" id="PF02913"/>
    </source>
</evidence>
<evidence type="ECO:0000256" key="4">
    <source>
        <dbReference type="ARBA" id="ARBA00023002"/>
    </source>
</evidence>
<keyword evidence="4" id="KW-0560">Oxidoreductase</keyword>